<sequence>MSTCCFNDNSVPAYALVCMRRLNLLSASGYAGTVLVAPRTECHSCCCSPALSDTCANSHCMACTKVDSLGLYTDTLRRPCSDHCPWLVLPQPPAAEGPALQNAWYPVEDMYSPLTDCCCLSPLALDDTALTKDDLATIGSPFVIPGAITGSQIDAYASNEIHDCRRANEPCADPTLPR</sequence>
<reference evidence="1 2" key="1">
    <citation type="journal article" date="2016" name="Mol. Biol. Evol.">
        <title>Comparative Genomics of Early-Diverging Mushroom-Forming Fungi Provides Insights into the Origins of Lignocellulose Decay Capabilities.</title>
        <authorList>
            <person name="Nagy L.G."/>
            <person name="Riley R."/>
            <person name="Tritt A."/>
            <person name="Adam C."/>
            <person name="Daum C."/>
            <person name="Floudas D."/>
            <person name="Sun H."/>
            <person name="Yadav J.S."/>
            <person name="Pangilinan J."/>
            <person name="Larsson K.H."/>
            <person name="Matsuura K."/>
            <person name="Barry K."/>
            <person name="Labutti K."/>
            <person name="Kuo R."/>
            <person name="Ohm R.A."/>
            <person name="Bhattacharya S.S."/>
            <person name="Shirouzu T."/>
            <person name="Yoshinaga Y."/>
            <person name="Martin F.M."/>
            <person name="Grigoriev I.V."/>
            <person name="Hibbett D.S."/>
        </authorList>
    </citation>
    <scope>NUCLEOTIDE SEQUENCE [LARGE SCALE GENOMIC DNA]</scope>
    <source>
        <strain evidence="1 2">93-53</strain>
    </source>
</reference>
<dbReference type="Proteomes" id="UP000076871">
    <property type="component" value="Unassembled WGS sequence"/>
</dbReference>
<keyword evidence="2" id="KW-1185">Reference proteome</keyword>
<evidence type="ECO:0000313" key="2">
    <source>
        <dbReference type="Proteomes" id="UP000076871"/>
    </source>
</evidence>
<evidence type="ECO:0000313" key="1">
    <source>
        <dbReference type="EMBL" id="KZT10000.1"/>
    </source>
</evidence>
<dbReference type="GeneID" id="63825177"/>
<dbReference type="RefSeq" id="XP_040767740.1">
    <property type="nucleotide sequence ID" value="XM_040908148.1"/>
</dbReference>
<dbReference type="InParanoid" id="A0A165G910"/>
<organism evidence="1 2">
    <name type="scientific">Laetiporus sulphureus 93-53</name>
    <dbReference type="NCBI Taxonomy" id="1314785"/>
    <lineage>
        <taxon>Eukaryota</taxon>
        <taxon>Fungi</taxon>
        <taxon>Dikarya</taxon>
        <taxon>Basidiomycota</taxon>
        <taxon>Agaricomycotina</taxon>
        <taxon>Agaricomycetes</taxon>
        <taxon>Polyporales</taxon>
        <taxon>Laetiporus</taxon>
    </lineage>
</organism>
<name>A0A165G910_9APHY</name>
<accession>A0A165G910</accession>
<proteinExistence type="predicted"/>
<dbReference type="AlphaFoldDB" id="A0A165G910"/>
<dbReference type="EMBL" id="KV427610">
    <property type="protein sequence ID" value="KZT10000.1"/>
    <property type="molecule type" value="Genomic_DNA"/>
</dbReference>
<gene>
    <name evidence="1" type="ORF">LAESUDRAFT_722147</name>
</gene>
<protein>
    <submittedName>
        <fullName evidence="1">Uncharacterized protein</fullName>
    </submittedName>
</protein>